<sequence>MKLGHLLDYIFRSQHNQSEFSHLCLLVFLLYLLYTYLNGVRDLLQEKTDHQNREKKRRLEQAKKKQEELQQPQEQAVAAELKAAAAATQLTRQGGLAVSTKQQIIDQLLQEESQPDGFKILRDTHPYLVLMKDDEENPIFRVDAIIDKVTPRQIYEVLRDYTSVSSWYGKGLQCKIILTQGGDAQEKVYSTVHKGGAYPLKSREVIHRHYTQQVEQAYVVSFSTQGLENTASKQKSKYGRAFQSLSGLVLRPGVLNEKGETVAAKVFYITQMEFAGQYVPVADSARAVPQFMVEFLERLMERAAKVK</sequence>
<evidence type="ECO:0000313" key="4">
    <source>
        <dbReference type="EMBL" id="TNV81137.1"/>
    </source>
</evidence>
<evidence type="ECO:0000256" key="1">
    <source>
        <dbReference type="SAM" id="MobiDB-lite"/>
    </source>
</evidence>
<accession>A0A8J8T3N0</accession>
<feature type="transmembrane region" description="Helical" evidence="2">
    <location>
        <begin position="20"/>
        <end position="37"/>
    </location>
</feature>
<feature type="domain" description="START" evidence="3">
    <location>
        <begin position="140"/>
        <end position="307"/>
    </location>
</feature>
<dbReference type="Gene3D" id="3.30.530.20">
    <property type="match status" value="1"/>
</dbReference>
<dbReference type="InterPro" id="IPR002913">
    <property type="entry name" value="START_lipid-bd_dom"/>
</dbReference>
<gene>
    <name evidence="4" type="ORF">FGO68_gene7582</name>
</gene>
<keyword evidence="2" id="KW-0472">Membrane</keyword>
<comment type="caution">
    <text evidence="4">The sequence shown here is derived from an EMBL/GenBank/DDBJ whole genome shotgun (WGS) entry which is preliminary data.</text>
</comment>
<feature type="compositionally biased region" description="Basic and acidic residues" evidence="1">
    <location>
        <begin position="48"/>
        <end position="68"/>
    </location>
</feature>
<dbReference type="Pfam" id="PF01852">
    <property type="entry name" value="START"/>
    <property type="match status" value="1"/>
</dbReference>
<protein>
    <recommendedName>
        <fullName evidence="3">START domain-containing protein</fullName>
    </recommendedName>
</protein>
<name>A0A8J8T3N0_HALGN</name>
<dbReference type="Proteomes" id="UP000785679">
    <property type="component" value="Unassembled WGS sequence"/>
</dbReference>
<keyword evidence="5" id="KW-1185">Reference proteome</keyword>
<feature type="region of interest" description="Disordered" evidence="1">
    <location>
        <begin position="48"/>
        <end position="71"/>
    </location>
</feature>
<dbReference type="GO" id="GO:0008289">
    <property type="term" value="F:lipid binding"/>
    <property type="evidence" value="ECO:0007669"/>
    <property type="project" value="InterPro"/>
</dbReference>
<keyword evidence="2" id="KW-0812">Transmembrane</keyword>
<dbReference type="SUPFAM" id="SSF55961">
    <property type="entry name" value="Bet v1-like"/>
    <property type="match status" value="1"/>
</dbReference>
<dbReference type="InterPro" id="IPR023393">
    <property type="entry name" value="START-like_dom_sf"/>
</dbReference>
<organism evidence="4 5">
    <name type="scientific">Halteria grandinella</name>
    <dbReference type="NCBI Taxonomy" id="5974"/>
    <lineage>
        <taxon>Eukaryota</taxon>
        <taxon>Sar</taxon>
        <taxon>Alveolata</taxon>
        <taxon>Ciliophora</taxon>
        <taxon>Intramacronucleata</taxon>
        <taxon>Spirotrichea</taxon>
        <taxon>Stichotrichia</taxon>
        <taxon>Sporadotrichida</taxon>
        <taxon>Halteriidae</taxon>
        <taxon>Halteria</taxon>
    </lineage>
</organism>
<dbReference type="AlphaFoldDB" id="A0A8J8T3N0"/>
<keyword evidence="2" id="KW-1133">Transmembrane helix</keyword>
<evidence type="ECO:0000256" key="2">
    <source>
        <dbReference type="SAM" id="Phobius"/>
    </source>
</evidence>
<dbReference type="EMBL" id="RRYP01006528">
    <property type="protein sequence ID" value="TNV81137.1"/>
    <property type="molecule type" value="Genomic_DNA"/>
</dbReference>
<evidence type="ECO:0000313" key="5">
    <source>
        <dbReference type="Proteomes" id="UP000785679"/>
    </source>
</evidence>
<reference evidence="4" key="1">
    <citation type="submission" date="2019-06" db="EMBL/GenBank/DDBJ databases">
        <authorList>
            <person name="Zheng W."/>
        </authorList>
    </citation>
    <scope>NUCLEOTIDE SEQUENCE</scope>
    <source>
        <strain evidence="4">QDHG01</strain>
    </source>
</reference>
<dbReference type="OrthoDB" id="10508499at2759"/>
<dbReference type="PROSITE" id="PS50848">
    <property type="entry name" value="START"/>
    <property type="match status" value="1"/>
</dbReference>
<proteinExistence type="predicted"/>
<evidence type="ECO:0000259" key="3">
    <source>
        <dbReference type="PROSITE" id="PS50848"/>
    </source>
</evidence>